<reference evidence="7" key="1">
    <citation type="journal article" date="2021" name="Nat. Commun.">
        <title>Genetic determinants of endophytism in the Arabidopsis root mycobiome.</title>
        <authorList>
            <person name="Mesny F."/>
            <person name="Miyauchi S."/>
            <person name="Thiergart T."/>
            <person name="Pickel B."/>
            <person name="Atanasova L."/>
            <person name="Karlsson M."/>
            <person name="Huettel B."/>
            <person name="Barry K.W."/>
            <person name="Haridas S."/>
            <person name="Chen C."/>
            <person name="Bauer D."/>
            <person name="Andreopoulos W."/>
            <person name="Pangilinan J."/>
            <person name="LaButti K."/>
            <person name="Riley R."/>
            <person name="Lipzen A."/>
            <person name="Clum A."/>
            <person name="Drula E."/>
            <person name="Henrissat B."/>
            <person name="Kohler A."/>
            <person name="Grigoriev I.V."/>
            <person name="Martin F.M."/>
            <person name="Hacquard S."/>
        </authorList>
    </citation>
    <scope>NUCLEOTIDE SEQUENCE</scope>
    <source>
        <strain evidence="7">MPI-CAGE-AT-0147</strain>
    </source>
</reference>
<proteinExistence type="inferred from homology"/>
<evidence type="ECO:0000256" key="4">
    <source>
        <dbReference type="ARBA" id="ARBA00023180"/>
    </source>
</evidence>
<evidence type="ECO:0000256" key="5">
    <source>
        <dbReference type="SAM" id="SignalP"/>
    </source>
</evidence>
<dbReference type="Gene3D" id="3.40.720.10">
    <property type="entry name" value="Alkaline Phosphatase, subunit A"/>
    <property type="match status" value="1"/>
</dbReference>
<dbReference type="PROSITE" id="PS00523">
    <property type="entry name" value="SULFATASE_1"/>
    <property type="match status" value="1"/>
</dbReference>
<dbReference type="PANTHER" id="PTHR43108">
    <property type="entry name" value="N-ACETYLGLUCOSAMINE-6-SULFATASE FAMILY MEMBER"/>
    <property type="match status" value="1"/>
</dbReference>
<dbReference type="InterPro" id="IPR024607">
    <property type="entry name" value="Sulfatase_CS"/>
</dbReference>
<evidence type="ECO:0000256" key="2">
    <source>
        <dbReference type="ARBA" id="ARBA00022729"/>
    </source>
</evidence>
<comment type="similarity">
    <text evidence="1">Belongs to the sulfatase family.</text>
</comment>
<dbReference type="CDD" id="cd16147">
    <property type="entry name" value="G6S"/>
    <property type="match status" value="1"/>
</dbReference>
<protein>
    <submittedName>
        <fullName evidence="7">Arylsulfatase</fullName>
    </submittedName>
</protein>
<organism evidence="7 8">
    <name type="scientific">Dactylonectria macrodidyma</name>
    <dbReference type="NCBI Taxonomy" id="307937"/>
    <lineage>
        <taxon>Eukaryota</taxon>
        <taxon>Fungi</taxon>
        <taxon>Dikarya</taxon>
        <taxon>Ascomycota</taxon>
        <taxon>Pezizomycotina</taxon>
        <taxon>Sordariomycetes</taxon>
        <taxon>Hypocreomycetidae</taxon>
        <taxon>Hypocreales</taxon>
        <taxon>Nectriaceae</taxon>
        <taxon>Dactylonectria</taxon>
    </lineage>
</organism>
<dbReference type="PANTHER" id="PTHR43108:SF8">
    <property type="entry name" value="SD21168P"/>
    <property type="match status" value="1"/>
</dbReference>
<evidence type="ECO:0000256" key="3">
    <source>
        <dbReference type="ARBA" id="ARBA00022801"/>
    </source>
</evidence>
<dbReference type="OrthoDB" id="96314at2759"/>
<comment type="caution">
    <text evidence="7">The sequence shown here is derived from an EMBL/GenBank/DDBJ whole genome shotgun (WGS) entry which is preliminary data.</text>
</comment>
<dbReference type="GO" id="GO:0005539">
    <property type="term" value="F:glycosaminoglycan binding"/>
    <property type="evidence" value="ECO:0007669"/>
    <property type="project" value="TreeGrafter"/>
</dbReference>
<name>A0A9P9ESA7_9HYPO</name>
<accession>A0A9P9ESA7</accession>
<keyword evidence="8" id="KW-1185">Reference proteome</keyword>
<dbReference type="SUPFAM" id="SSF53649">
    <property type="entry name" value="Alkaline phosphatase-like"/>
    <property type="match status" value="1"/>
</dbReference>
<keyword evidence="3" id="KW-0378">Hydrolase</keyword>
<feature type="chain" id="PRO_5040332560" evidence="5">
    <location>
        <begin position="19"/>
        <end position="533"/>
    </location>
</feature>
<gene>
    <name evidence="7" type="ORF">EDB81DRAFT_842676</name>
</gene>
<dbReference type="AlphaFoldDB" id="A0A9P9ESA7"/>
<feature type="signal peptide" evidence="5">
    <location>
        <begin position="1"/>
        <end position="18"/>
    </location>
</feature>
<dbReference type="Pfam" id="PF00884">
    <property type="entry name" value="Sulfatase"/>
    <property type="match status" value="1"/>
</dbReference>
<evidence type="ECO:0000259" key="6">
    <source>
        <dbReference type="Pfam" id="PF00884"/>
    </source>
</evidence>
<feature type="domain" description="Sulfatase N-terminal" evidence="6">
    <location>
        <begin position="23"/>
        <end position="320"/>
    </location>
</feature>
<keyword evidence="2 5" id="KW-0732">Signal</keyword>
<dbReference type="GO" id="GO:0008449">
    <property type="term" value="F:N-acetylglucosamine-6-sulfatase activity"/>
    <property type="evidence" value="ECO:0007669"/>
    <property type="project" value="TreeGrafter"/>
</dbReference>
<evidence type="ECO:0000256" key="1">
    <source>
        <dbReference type="ARBA" id="ARBA00008779"/>
    </source>
</evidence>
<evidence type="ECO:0000313" key="7">
    <source>
        <dbReference type="EMBL" id="KAH7143394.1"/>
    </source>
</evidence>
<dbReference type="InterPro" id="IPR000917">
    <property type="entry name" value="Sulfatase_N"/>
</dbReference>
<evidence type="ECO:0000313" key="8">
    <source>
        <dbReference type="Proteomes" id="UP000738349"/>
    </source>
</evidence>
<keyword evidence="4" id="KW-0325">Glycoprotein</keyword>
<sequence>MLFRTIGFVGALAAATRAVETKPSIIYILTDDQDVHMQSLDYMPLLKKYIADEGTTYERHYCTTAICCPARVSIFTGKLSHNTNVTDVVAPYGGYPQFIDQSLNSNYLPIWLQDAGYNTYYASRLFIALMTTNYDNPHAAGWTSLDFLIDPFTHSCWNATWQRDMDPPVSREGTYNTDDLANKTASFFFVGTAPVAPHDEVVMNPITFNGSIFSPDDPVIRPQITSPKPAERHAGMFTDLKMLSISNVILPTILWPSGVHWVSRLPQLNQTIDEMAEQIIQELETLDIADNTYVIYSTDNGFHVSQNRLQPGNTCIPKGATTDMVTSHTDLAPTVFMMAGIEPKSDFDGVTIPLTEGEIGEGTRAEHLGIEYWGLSIVSSLHNKSSVGNTYKGIRVQSKDYNMYYSVHCTNEHELYDMTVDLFQINNLLPSGTNGTGMPVTTYDNSTASIIGQPLVKVSRLDAIMMVIKSCKGETWINPWGVLHPEGGYDDFYMKSIEQTSVSYSICANGYLVDAEGPQDSIIYQEANWSALI</sequence>
<dbReference type="EMBL" id="JAGMUV010000009">
    <property type="protein sequence ID" value="KAH7143394.1"/>
    <property type="molecule type" value="Genomic_DNA"/>
</dbReference>
<dbReference type="InterPro" id="IPR017850">
    <property type="entry name" value="Alkaline_phosphatase_core_sf"/>
</dbReference>
<dbReference type="Proteomes" id="UP000738349">
    <property type="component" value="Unassembled WGS sequence"/>
</dbReference>